<keyword evidence="1" id="KW-1133">Transmembrane helix</keyword>
<proteinExistence type="predicted"/>
<keyword evidence="1" id="KW-0812">Transmembrane</keyword>
<feature type="transmembrane region" description="Helical" evidence="1">
    <location>
        <begin position="21"/>
        <end position="40"/>
    </location>
</feature>
<keyword evidence="3" id="KW-1185">Reference proteome</keyword>
<dbReference type="Proteomes" id="UP000324020">
    <property type="component" value="Unassembled WGS sequence"/>
</dbReference>
<protein>
    <submittedName>
        <fullName evidence="2">Uncharacterized protein</fullName>
    </submittedName>
</protein>
<evidence type="ECO:0000256" key="1">
    <source>
        <dbReference type="SAM" id="Phobius"/>
    </source>
</evidence>
<dbReference type="AlphaFoldDB" id="A0A1G7ME67"/>
<dbReference type="InterPro" id="IPR058328">
    <property type="entry name" value="DUF8015"/>
</dbReference>
<dbReference type="EMBL" id="FNBO01000006">
    <property type="protein sequence ID" value="SDF59500.1"/>
    <property type="molecule type" value="Genomic_DNA"/>
</dbReference>
<gene>
    <name evidence="2" type="ORF">SAMN04488067_10610</name>
</gene>
<dbReference type="RefSeq" id="WP_149798572.1">
    <property type="nucleotide sequence ID" value="NZ_FNBO01000006.1"/>
</dbReference>
<name>A0A1G7ME67_9EURY</name>
<evidence type="ECO:0000313" key="2">
    <source>
        <dbReference type="EMBL" id="SDF59500.1"/>
    </source>
</evidence>
<evidence type="ECO:0000313" key="3">
    <source>
        <dbReference type="Proteomes" id="UP000324020"/>
    </source>
</evidence>
<sequence length="71" mass="7065">MSGGHGEAQSMGLAEVERADLILLAIPLAFCAVYAVGSLLAGGYAAPVAGASLAAAALIVDGLFWHPPNET</sequence>
<organism evidence="2 3">
    <name type="scientific">Halorubrum xinjiangense</name>
    <dbReference type="NCBI Taxonomy" id="261291"/>
    <lineage>
        <taxon>Archaea</taxon>
        <taxon>Methanobacteriati</taxon>
        <taxon>Methanobacteriota</taxon>
        <taxon>Stenosarchaea group</taxon>
        <taxon>Halobacteria</taxon>
        <taxon>Halobacteriales</taxon>
        <taxon>Haloferacaceae</taxon>
        <taxon>Halorubrum</taxon>
    </lineage>
</organism>
<accession>A0A1G7ME67</accession>
<dbReference type="OrthoDB" id="330059at2157"/>
<dbReference type="Pfam" id="PF26047">
    <property type="entry name" value="DUF8015"/>
    <property type="match status" value="1"/>
</dbReference>
<keyword evidence="1" id="KW-0472">Membrane</keyword>
<reference evidence="2 3" key="1">
    <citation type="submission" date="2016-10" db="EMBL/GenBank/DDBJ databases">
        <authorList>
            <person name="Varghese N."/>
            <person name="Submissions S."/>
        </authorList>
    </citation>
    <scope>NUCLEOTIDE SEQUENCE [LARGE SCALE GENOMIC DNA]</scope>
    <source>
        <strain evidence="2 3">CGMCC 1.3527</strain>
    </source>
</reference>